<dbReference type="OMA" id="CEAHEVI"/>
<dbReference type="Pfam" id="PF14432">
    <property type="entry name" value="DYW_deaminase"/>
    <property type="match status" value="1"/>
</dbReference>
<evidence type="ECO:0000256" key="1">
    <source>
        <dbReference type="ARBA" id="ARBA00022737"/>
    </source>
</evidence>
<dbReference type="STRING" id="4537.A0A0E0JYP7"/>
<dbReference type="Gramene" id="OPUNC02G11550.1">
    <property type="protein sequence ID" value="OPUNC02G11550.1"/>
    <property type="gene ID" value="OPUNC02G11550"/>
</dbReference>
<evidence type="ECO:0000313" key="5">
    <source>
        <dbReference type="EnsemblPlants" id="OPUNC02G11550.1"/>
    </source>
</evidence>
<protein>
    <recommendedName>
        <fullName evidence="4">DYW domain-containing protein</fullName>
    </recommendedName>
</protein>
<dbReference type="Pfam" id="PF13041">
    <property type="entry name" value="PPR_2"/>
    <property type="match status" value="1"/>
</dbReference>
<keyword evidence="2" id="KW-0809">Transit peptide</keyword>
<dbReference type="InterPro" id="IPR002885">
    <property type="entry name" value="PPR_rpt"/>
</dbReference>
<dbReference type="eggNOG" id="KOG4197">
    <property type="taxonomic scope" value="Eukaryota"/>
</dbReference>
<dbReference type="Pfam" id="PF20431">
    <property type="entry name" value="E_motif"/>
    <property type="match status" value="1"/>
</dbReference>
<organism evidence="5">
    <name type="scientific">Oryza punctata</name>
    <name type="common">Red rice</name>
    <dbReference type="NCBI Taxonomy" id="4537"/>
    <lineage>
        <taxon>Eukaryota</taxon>
        <taxon>Viridiplantae</taxon>
        <taxon>Streptophyta</taxon>
        <taxon>Embryophyta</taxon>
        <taxon>Tracheophyta</taxon>
        <taxon>Spermatophyta</taxon>
        <taxon>Magnoliopsida</taxon>
        <taxon>Liliopsida</taxon>
        <taxon>Poales</taxon>
        <taxon>Poaceae</taxon>
        <taxon>BOP clade</taxon>
        <taxon>Oryzoideae</taxon>
        <taxon>Oryzeae</taxon>
        <taxon>Oryzinae</taxon>
        <taxon>Oryza</taxon>
    </lineage>
</organism>
<evidence type="ECO:0000259" key="4">
    <source>
        <dbReference type="Pfam" id="PF14432"/>
    </source>
</evidence>
<dbReference type="GO" id="GO:0099402">
    <property type="term" value="P:plant organ development"/>
    <property type="evidence" value="ECO:0007669"/>
    <property type="project" value="UniProtKB-ARBA"/>
</dbReference>
<dbReference type="NCBIfam" id="TIGR00756">
    <property type="entry name" value="PPR"/>
    <property type="match status" value="2"/>
</dbReference>
<dbReference type="PANTHER" id="PTHR47926">
    <property type="entry name" value="PENTATRICOPEPTIDE REPEAT-CONTAINING PROTEIN"/>
    <property type="match status" value="1"/>
</dbReference>
<sequence length="274" mass="31678">MYCKCGDLSSACKLFGEMRTRDVVSWNAMISGYAHHGDGKEAIDLFERMKDEGVEPNWITFVAVLTACIHTGLCDFGIRCFEGMQELHGIKPRIDHYSCMVDLLCRASRLERAVNLIRSIWKTDREGSTQRRSIYAVANRWYDVFRVRRWMKDNAVVKTPGYSWIEINDFDFALHDVDESWKVQMLMRHSEKLAIAFGLISTAPGMTLRIFKNLRVCGDCHNAAKVISKIENREIILRDTTRFHHFKGGERESTLKTRLKEEAERNFGSNAAQW</sequence>
<dbReference type="InterPro" id="IPR046960">
    <property type="entry name" value="PPR_At4g14850-like_plant"/>
</dbReference>
<keyword evidence="1" id="KW-0677">Repeat</keyword>
<dbReference type="GO" id="GO:0008270">
    <property type="term" value="F:zinc ion binding"/>
    <property type="evidence" value="ECO:0007669"/>
    <property type="project" value="InterPro"/>
</dbReference>
<dbReference type="Pfam" id="PF01535">
    <property type="entry name" value="PPR"/>
    <property type="match status" value="1"/>
</dbReference>
<dbReference type="HOGENOM" id="CLU_002706_37_1_1"/>
<reference evidence="5" key="2">
    <citation type="submission" date="2018-05" db="EMBL/GenBank/DDBJ databases">
        <title>OpunRS2 (Oryza punctata Reference Sequence Version 2).</title>
        <authorList>
            <person name="Zhang J."/>
            <person name="Kudrna D."/>
            <person name="Lee S."/>
            <person name="Talag J."/>
            <person name="Welchert J."/>
            <person name="Wing R.A."/>
        </authorList>
    </citation>
    <scope>NUCLEOTIDE SEQUENCE [LARGE SCALE GENOMIC DNA]</scope>
</reference>
<evidence type="ECO:0000256" key="3">
    <source>
        <dbReference type="PROSITE-ProRule" id="PRU00708"/>
    </source>
</evidence>
<dbReference type="PROSITE" id="PS51375">
    <property type="entry name" value="PPR"/>
    <property type="match status" value="1"/>
</dbReference>
<keyword evidence="6" id="KW-1185">Reference proteome</keyword>
<dbReference type="FunFam" id="1.25.40.10:FF:000158">
    <property type="entry name" value="pentatricopeptide repeat-containing protein At2g33680"/>
    <property type="match status" value="1"/>
</dbReference>
<reference evidence="5" key="1">
    <citation type="submission" date="2015-04" db="UniProtKB">
        <authorList>
            <consortium name="EnsemblPlants"/>
        </authorList>
    </citation>
    <scope>IDENTIFICATION</scope>
</reference>
<dbReference type="Gene3D" id="1.25.40.10">
    <property type="entry name" value="Tetratricopeptide repeat domain"/>
    <property type="match status" value="1"/>
</dbReference>
<evidence type="ECO:0000256" key="2">
    <source>
        <dbReference type="ARBA" id="ARBA00022946"/>
    </source>
</evidence>
<accession>A0A0E0JYP7</accession>
<feature type="domain" description="DYW" evidence="4">
    <location>
        <begin position="169"/>
        <end position="250"/>
    </location>
</feature>
<proteinExistence type="predicted"/>
<dbReference type="PANTHER" id="PTHR47926:SF410">
    <property type="entry name" value="(WILD MALAYSIAN BANANA) HYPOTHETICAL PROTEIN"/>
    <property type="match status" value="1"/>
</dbReference>
<feature type="repeat" description="PPR" evidence="3">
    <location>
        <begin position="22"/>
        <end position="56"/>
    </location>
</feature>
<name>A0A0E0JYP7_ORYPU</name>
<dbReference type="Proteomes" id="UP000026962">
    <property type="component" value="Chromosome 2"/>
</dbReference>
<dbReference type="InterPro" id="IPR011990">
    <property type="entry name" value="TPR-like_helical_dom_sf"/>
</dbReference>
<dbReference type="EnsemblPlants" id="OPUNC02G11550.1">
    <property type="protein sequence ID" value="OPUNC02G11550.1"/>
    <property type="gene ID" value="OPUNC02G11550"/>
</dbReference>
<dbReference type="GO" id="GO:0003723">
    <property type="term" value="F:RNA binding"/>
    <property type="evidence" value="ECO:0007669"/>
    <property type="project" value="InterPro"/>
</dbReference>
<dbReference type="AlphaFoldDB" id="A0A0E0JYP7"/>
<dbReference type="InterPro" id="IPR032867">
    <property type="entry name" value="DYW_dom"/>
</dbReference>
<dbReference type="GO" id="GO:0009451">
    <property type="term" value="P:RNA modification"/>
    <property type="evidence" value="ECO:0007669"/>
    <property type="project" value="InterPro"/>
</dbReference>
<dbReference type="InterPro" id="IPR046848">
    <property type="entry name" value="E_motif"/>
</dbReference>
<evidence type="ECO:0000313" key="6">
    <source>
        <dbReference type="Proteomes" id="UP000026962"/>
    </source>
</evidence>